<organism evidence="1 2">
    <name type="scientific">candidate division WS5 bacterium</name>
    <dbReference type="NCBI Taxonomy" id="2093353"/>
    <lineage>
        <taxon>Bacteria</taxon>
        <taxon>candidate division WS5</taxon>
    </lineage>
</organism>
<accession>A0A419DB27</accession>
<evidence type="ECO:0000313" key="1">
    <source>
        <dbReference type="EMBL" id="RJO60262.1"/>
    </source>
</evidence>
<dbReference type="Proteomes" id="UP000285655">
    <property type="component" value="Unassembled WGS sequence"/>
</dbReference>
<dbReference type="AlphaFoldDB" id="A0A419DB27"/>
<gene>
    <name evidence="1" type="ORF">C4544_05835</name>
</gene>
<dbReference type="EMBL" id="QZJW01000050">
    <property type="protein sequence ID" value="RJO60262.1"/>
    <property type="molecule type" value="Genomic_DNA"/>
</dbReference>
<reference evidence="1 2" key="1">
    <citation type="journal article" date="2017" name="ISME J.">
        <title>Energy and carbon metabolisms in a deep terrestrial subsurface fluid microbial community.</title>
        <authorList>
            <person name="Momper L."/>
            <person name="Jungbluth S.P."/>
            <person name="Lee M.D."/>
            <person name="Amend J.P."/>
        </authorList>
    </citation>
    <scope>NUCLEOTIDE SEQUENCE [LARGE SCALE GENOMIC DNA]</scope>
    <source>
        <strain evidence="1">SURF_29</strain>
    </source>
</reference>
<comment type="caution">
    <text evidence="1">The sequence shown here is derived from an EMBL/GenBank/DDBJ whole genome shotgun (WGS) entry which is preliminary data.</text>
</comment>
<name>A0A419DB27_9BACT</name>
<evidence type="ECO:0000313" key="2">
    <source>
        <dbReference type="Proteomes" id="UP000285655"/>
    </source>
</evidence>
<protein>
    <submittedName>
        <fullName evidence="1">Uncharacterized protein</fullName>
    </submittedName>
</protein>
<proteinExistence type="predicted"/>
<sequence length="148" mass="16667">MGEIMLPKELASLAKLHCPTCHSFMVLYKESEGAVKLTGLVCPLEHQIKVAVVLYEDELELVNQLTSLQRCPHCGLTQVGLTSVKLNQEGRYLVSLACSACEGRFETEVSDEVLAAFLHNIERDKMEREIRNFSIALEERIIEADDFQ</sequence>